<dbReference type="InterPro" id="IPR003265">
    <property type="entry name" value="HhH-GPD_domain"/>
</dbReference>
<dbReference type="InterPro" id="IPR023170">
    <property type="entry name" value="HhH_base_excis_C"/>
</dbReference>
<dbReference type="SMART" id="SM00478">
    <property type="entry name" value="ENDO3c"/>
    <property type="match status" value="1"/>
</dbReference>
<dbReference type="EC" id="3.2.2.31" evidence="4"/>
<keyword evidence="10" id="KW-0408">Iron</keyword>
<dbReference type="InterPro" id="IPR044298">
    <property type="entry name" value="MIG/MutY"/>
</dbReference>
<evidence type="ECO:0000256" key="6">
    <source>
        <dbReference type="ARBA" id="ARBA00022485"/>
    </source>
</evidence>
<dbReference type="Gene3D" id="3.90.79.10">
    <property type="entry name" value="Nucleoside Triphosphate Pyrophosphohydrolase"/>
    <property type="match status" value="1"/>
</dbReference>
<dbReference type="FunFam" id="1.10.340.30:FF:000002">
    <property type="entry name" value="Adenine DNA glycosylase"/>
    <property type="match status" value="1"/>
</dbReference>
<dbReference type="GO" id="GO:0034039">
    <property type="term" value="F:8-oxo-7,8-dihydroguanine DNA N-glycosylase activity"/>
    <property type="evidence" value="ECO:0007669"/>
    <property type="project" value="TreeGrafter"/>
</dbReference>
<dbReference type="CDD" id="cd03431">
    <property type="entry name" value="NUDIX_DNA_Glycosylase_C-MutY"/>
    <property type="match status" value="1"/>
</dbReference>
<evidence type="ECO:0000256" key="11">
    <source>
        <dbReference type="ARBA" id="ARBA00023014"/>
    </source>
</evidence>
<evidence type="ECO:0000256" key="12">
    <source>
        <dbReference type="ARBA" id="ARBA00023204"/>
    </source>
</evidence>
<evidence type="ECO:0000256" key="3">
    <source>
        <dbReference type="ARBA" id="ARBA00008343"/>
    </source>
</evidence>
<evidence type="ECO:0000256" key="4">
    <source>
        <dbReference type="ARBA" id="ARBA00012045"/>
    </source>
</evidence>
<dbReference type="SMART" id="SM00525">
    <property type="entry name" value="FES"/>
    <property type="match status" value="1"/>
</dbReference>
<dbReference type="PANTHER" id="PTHR42944:SF1">
    <property type="entry name" value="ADENINE DNA GLYCOSYLASE"/>
    <property type="match status" value="1"/>
</dbReference>
<dbReference type="Pfam" id="PF00730">
    <property type="entry name" value="HhH-GPD"/>
    <property type="match status" value="1"/>
</dbReference>
<dbReference type="InterPro" id="IPR003651">
    <property type="entry name" value="Endonuclease3_FeS-loop_motif"/>
</dbReference>
<evidence type="ECO:0000256" key="13">
    <source>
        <dbReference type="ARBA" id="ARBA00023295"/>
    </source>
</evidence>
<protein>
    <recommendedName>
        <fullName evidence="5">Adenine DNA glycosylase</fullName>
        <ecNumber evidence="4">3.2.2.31</ecNumber>
    </recommendedName>
</protein>
<dbReference type="Proteomes" id="UP000774699">
    <property type="component" value="Unassembled WGS sequence"/>
</dbReference>
<dbReference type="GO" id="GO:0046872">
    <property type="term" value="F:metal ion binding"/>
    <property type="evidence" value="ECO:0007669"/>
    <property type="project" value="UniProtKB-KW"/>
</dbReference>
<dbReference type="GO" id="GO:0051539">
    <property type="term" value="F:4 iron, 4 sulfur cluster binding"/>
    <property type="evidence" value="ECO:0007669"/>
    <property type="project" value="UniProtKB-KW"/>
</dbReference>
<evidence type="ECO:0000256" key="1">
    <source>
        <dbReference type="ARBA" id="ARBA00000843"/>
    </source>
</evidence>
<evidence type="ECO:0000256" key="2">
    <source>
        <dbReference type="ARBA" id="ARBA00001966"/>
    </source>
</evidence>
<dbReference type="Gene3D" id="1.10.1670.10">
    <property type="entry name" value="Helix-hairpin-Helix base-excision DNA repair enzymes (C-terminal)"/>
    <property type="match status" value="1"/>
</dbReference>
<dbReference type="SUPFAM" id="SSF55811">
    <property type="entry name" value="Nudix"/>
    <property type="match status" value="1"/>
</dbReference>
<evidence type="ECO:0000256" key="8">
    <source>
        <dbReference type="ARBA" id="ARBA00022763"/>
    </source>
</evidence>
<dbReference type="AlphaFoldDB" id="A0A8T4C7J9"/>
<keyword evidence="9" id="KW-0378">Hydrolase</keyword>
<name>A0A8T4C7J9_9ARCH</name>
<dbReference type="SUPFAM" id="SSF48150">
    <property type="entry name" value="DNA-glycosylase"/>
    <property type="match status" value="1"/>
</dbReference>
<keyword evidence="8" id="KW-0227">DNA damage</keyword>
<dbReference type="Gene3D" id="1.10.340.30">
    <property type="entry name" value="Hypothetical protein, domain 2"/>
    <property type="match status" value="1"/>
</dbReference>
<comment type="similarity">
    <text evidence="3">Belongs to the Nth/MutY family.</text>
</comment>
<keyword evidence="13" id="KW-0326">Glycosidase</keyword>
<keyword evidence="7" id="KW-0479">Metal-binding</keyword>
<dbReference type="InterPro" id="IPR005760">
    <property type="entry name" value="A/G_AdeGlyc_MutY"/>
</dbReference>
<evidence type="ECO:0000259" key="14">
    <source>
        <dbReference type="SMART" id="SM00478"/>
    </source>
</evidence>
<proteinExistence type="inferred from homology"/>
<keyword evidence="12" id="KW-0234">DNA repair</keyword>
<gene>
    <name evidence="15" type="primary">mutY</name>
    <name evidence="15" type="ORF">FJY86_04005</name>
</gene>
<dbReference type="EMBL" id="VGJJ01000035">
    <property type="protein sequence ID" value="MBM3282473.1"/>
    <property type="molecule type" value="Genomic_DNA"/>
</dbReference>
<evidence type="ECO:0000313" key="15">
    <source>
        <dbReference type="EMBL" id="MBM3282473.1"/>
    </source>
</evidence>
<keyword evidence="11" id="KW-0411">Iron-sulfur</keyword>
<evidence type="ECO:0000256" key="9">
    <source>
        <dbReference type="ARBA" id="ARBA00022801"/>
    </source>
</evidence>
<reference evidence="15" key="1">
    <citation type="submission" date="2019-03" db="EMBL/GenBank/DDBJ databases">
        <title>Lake Tanganyika Metagenome-Assembled Genomes (MAGs).</title>
        <authorList>
            <person name="Tran P."/>
        </authorList>
    </citation>
    <scope>NUCLEOTIDE SEQUENCE</scope>
    <source>
        <strain evidence="15">M_DeepCast_50m_m2_156</strain>
    </source>
</reference>
<dbReference type="InterPro" id="IPR015797">
    <property type="entry name" value="NUDIX_hydrolase-like_dom_sf"/>
</dbReference>
<evidence type="ECO:0000313" key="16">
    <source>
        <dbReference type="Proteomes" id="UP000774699"/>
    </source>
</evidence>
<comment type="cofactor">
    <cofactor evidence="2">
        <name>[4Fe-4S] cluster</name>
        <dbReference type="ChEBI" id="CHEBI:49883"/>
    </cofactor>
</comment>
<evidence type="ECO:0000256" key="5">
    <source>
        <dbReference type="ARBA" id="ARBA00022023"/>
    </source>
</evidence>
<feature type="domain" description="HhH-GPD" evidence="14">
    <location>
        <begin position="38"/>
        <end position="189"/>
    </location>
</feature>
<dbReference type="InterPro" id="IPR029119">
    <property type="entry name" value="MutY_C"/>
</dbReference>
<evidence type="ECO:0000256" key="7">
    <source>
        <dbReference type="ARBA" id="ARBA00022723"/>
    </source>
</evidence>
<dbReference type="GO" id="GO:0000701">
    <property type="term" value="F:purine-specific mismatch base pair DNA N-glycosylase activity"/>
    <property type="evidence" value="ECO:0007669"/>
    <property type="project" value="UniProtKB-EC"/>
</dbReference>
<dbReference type="PANTHER" id="PTHR42944">
    <property type="entry name" value="ADENINE DNA GLYCOSYLASE"/>
    <property type="match status" value="1"/>
</dbReference>
<dbReference type="Pfam" id="PF14815">
    <property type="entry name" value="NUDIX_4"/>
    <property type="match status" value="1"/>
</dbReference>
<dbReference type="GO" id="GO:0032357">
    <property type="term" value="F:oxidized purine DNA binding"/>
    <property type="evidence" value="ECO:0007669"/>
    <property type="project" value="TreeGrafter"/>
</dbReference>
<dbReference type="GO" id="GO:0006298">
    <property type="term" value="P:mismatch repair"/>
    <property type="evidence" value="ECO:0007669"/>
    <property type="project" value="TreeGrafter"/>
</dbReference>
<comment type="caution">
    <text evidence="15">The sequence shown here is derived from an EMBL/GenBank/DDBJ whole genome shotgun (WGS) entry which is preliminary data.</text>
</comment>
<comment type="catalytic activity">
    <reaction evidence="1">
        <text>Hydrolyzes free adenine bases from 7,8-dihydro-8-oxoguanine:adenine mismatched double-stranded DNA, leaving an apurinic site.</text>
        <dbReference type="EC" id="3.2.2.31"/>
    </reaction>
</comment>
<evidence type="ECO:0000256" key="10">
    <source>
        <dbReference type="ARBA" id="ARBA00023004"/>
    </source>
</evidence>
<dbReference type="CDD" id="cd00056">
    <property type="entry name" value="ENDO3c"/>
    <property type="match status" value="1"/>
</dbReference>
<dbReference type="InterPro" id="IPR011257">
    <property type="entry name" value="DNA_glycosylase"/>
</dbReference>
<keyword evidence="6" id="KW-0004">4Fe-4S</keyword>
<dbReference type="GO" id="GO:0006284">
    <property type="term" value="P:base-excision repair"/>
    <property type="evidence" value="ECO:0007669"/>
    <property type="project" value="InterPro"/>
</dbReference>
<dbReference type="NCBIfam" id="TIGR01084">
    <property type="entry name" value="mutY"/>
    <property type="match status" value="1"/>
</dbReference>
<accession>A0A8T4C7J9</accession>
<sequence length="344" mass="39317">MEKNFPSRELLGWFAANQRPLPWRKNYHPYAVWLSEVMAQQTRIDQMLPYYEKFLKQFPTLNVLADANEESVLKSWEGLGYYSRARNLQHAAKEIQSKFGGKIPETKETLETLKGFGPYISSAVASIAFNENVCVVDGNVLRVAARFWGDSSNIAETSTKKAFEEKLQSVLPRGKAREFNQALMELGALICVPQNPVCHECPLKKECFAFVHQKQNDFPVKTKKGKVPHKHFAAVRVEKNGELFLLQRKQKLLHGMYEFPMVAFAPLEDSPKMIEQKFADAGFHIIIGKPRGSVKHTYSHFVQHVHVFDASWNNPPKNGWFSPVELARIPLSMVQKKILGFLKK</sequence>
<dbReference type="GO" id="GO:0035485">
    <property type="term" value="F:adenine/guanine mispair binding"/>
    <property type="evidence" value="ECO:0007669"/>
    <property type="project" value="TreeGrafter"/>
</dbReference>
<organism evidence="15 16">
    <name type="scientific">Candidatus Iainarchaeum sp</name>
    <dbReference type="NCBI Taxonomy" id="3101447"/>
    <lineage>
        <taxon>Archaea</taxon>
        <taxon>Candidatus Iainarchaeota</taxon>
        <taxon>Candidatus Iainarchaeia</taxon>
        <taxon>Candidatus Iainarchaeales</taxon>
        <taxon>Candidatus Iainarchaeaceae</taxon>
        <taxon>Candidatus Iainarchaeum</taxon>
    </lineage>
</organism>